<dbReference type="InterPro" id="IPR003594">
    <property type="entry name" value="HATPase_dom"/>
</dbReference>
<reference evidence="13 14" key="1">
    <citation type="journal article" date="2020" name="J Geophys Res Biogeosci">
        <title>Magnetotaxis as an Adaptation to Enable Bacterial Shuttling of Microbial Sulfur and Sulfur Cycling Across Aquatic Oxic#Anoxic Interfaces.</title>
        <authorList>
            <person name="Li J."/>
            <person name="Liu P."/>
            <person name="Wang J."/>
            <person name="Roberts A.P."/>
            <person name="Pan Y."/>
        </authorList>
    </citation>
    <scope>NUCLEOTIDE SEQUENCE [LARGE SCALE GENOMIC DNA]</scope>
    <source>
        <strain evidence="13 14">MYR-1_YQ</strain>
    </source>
</reference>
<accession>A0ABS6S2R8</accession>
<evidence type="ECO:0000256" key="2">
    <source>
        <dbReference type="ARBA" id="ARBA00012438"/>
    </source>
</evidence>
<feature type="modified residue" description="4-aspartylphosphate" evidence="7">
    <location>
        <position position="917"/>
    </location>
</feature>
<dbReference type="InterPro" id="IPR003661">
    <property type="entry name" value="HisK_dim/P_dom"/>
</dbReference>
<dbReference type="PROSITE" id="PS50109">
    <property type="entry name" value="HIS_KIN"/>
    <property type="match status" value="1"/>
</dbReference>
<dbReference type="InterPro" id="IPR003018">
    <property type="entry name" value="GAF"/>
</dbReference>
<dbReference type="CDD" id="cd18773">
    <property type="entry name" value="PDC1_HK_sensor"/>
    <property type="match status" value="1"/>
</dbReference>
<keyword evidence="3 7" id="KW-0597">Phosphoprotein</keyword>
<evidence type="ECO:0000256" key="3">
    <source>
        <dbReference type="ARBA" id="ARBA00022553"/>
    </source>
</evidence>
<dbReference type="PANTHER" id="PTHR45339">
    <property type="entry name" value="HYBRID SIGNAL TRANSDUCTION HISTIDINE KINASE J"/>
    <property type="match status" value="1"/>
</dbReference>
<gene>
    <name evidence="13" type="ORF">HWQ67_14015</name>
</gene>
<evidence type="ECO:0000256" key="4">
    <source>
        <dbReference type="ARBA" id="ARBA00022777"/>
    </source>
</evidence>
<dbReference type="InterPro" id="IPR003660">
    <property type="entry name" value="HAMP_dom"/>
</dbReference>
<keyword evidence="8" id="KW-0812">Transmembrane</keyword>
<dbReference type="CDD" id="cd00088">
    <property type="entry name" value="HPT"/>
    <property type="match status" value="1"/>
</dbReference>
<evidence type="ECO:0000259" key="11">
    <source>
        <dbReference type="PROSITE" id="PS50885"/>
    </source>
</evidence>
<dbReference type="PROSITE" id="PS50885">
    <property type="entry name" value="HAMP"/>
    <property type="match status" value="1"/>
</dbReference>
<feature type="domain" description="HAMP" evidence="11">
    <location>
        <begin position="347"/>
        <end position="400"/>
    </location>
</feature>
<dbReference type="Pfam" id="PF00512">
    <property type="entry name" value="HisKA"/>
    <property type="match status" value="1"/>
</dbReference>
<dbReference type="EC" id="2.7.13.3" evidence="2"/>
<dbReference type="InterPro" id="IPR005467">
    <property type="entry name" value="His_kinase_dom"/>
</dbReference>
<feature type="domain" description="Response regulatory" evidence="10">
    <location>
        <begin position="866"/>
        <end position="984"/>
    </location>
</feature>
<dbReference type="SMART" id="SM00448">
    <property type="entry name" value="REC"/>
    <property type="match status" value="1"/>
</dbReference>
<evidence type="ECO:0000256" key="5">
    <source>
        <dbReference type="ARBA" id="ARBA00023012"/>
    </source>
</evidence>
<keyword evidence="8" id="KW-1133">Transmembrane helix</keyword>
<comment type="caution">
    <text evidence="13">The sequence shown here is derived from an EMBL/GenBank/DDBJ whole genome shotgun (WGS) entry which is preliminary data.</text>
</comment>
<evidence type="ECO:0000259" key="9">
    <source>
        <dbReference type="PROSITE" id="PS50109"/>
    </source>
</evidence>
<evidence type="ECO:0000256" key="1">
    <source>
        <dbReference type="ARBA" id="ARBA00000085"/>
    </source>
</evidence>
<dbReference type="CDD" id="cd17546">
    <property type="entry name" value="REC_hyHK_CKI1_RcsC-like"/>
    <property type="match status" value="1"/>
</dbReference>
<dbReference type="Pfam" id="PF01627">
    <property type="entry name" value="Hpt"/>
    <property type="match status" value="1"/>
</dbReference>
<evidence type="ECO:0000259" key="12">
    <source>
        <dbReference type="PROSITE" id="PS50894"/>
    </source>
</evidence>
<dbReference type="SMART" id="SM00387">
    <property type="entry name" value="HATPase_c"/>
    <property type="match status" value="1"/>
</dbReference>
<evidence type="ECO:0000313" key="13">
    <source>
        <dbReference type="EMBL" id="MBV6342699.1"/>
    </source>
</evidence>
<feature type="transmembrane region" description="Helical" evidence="8">
    <location>
        <begin position="325"/>
        <end position="345"/>
    </location>
</feature>
<dbReference type="PANTHER" id="PTHR45339:SF1">
    <property type="entry name" value="HYBRID SIGNAL TRANSDUCTION HISTIDINE KINASE J"/>
    <property type="match status" value="1"/>
</dbReference>
<feature type="domain" description="HPt" evidence="12">
    <location>
        <begin position="1025"/>
        <end position="1118"/>
    </location>
</feature>
<organism evidence="13 14">
    <name type="scientific">Candidatus Magnetobacterium casense</name>
    <dbReference type="NCBI Taxonomy" id="1455061"/>
    <lineage>
        <taxon>Bacteria</taxon>
        <taxon>Pseudomonadati</taxon>
        <taxon>Nitrospirota</taxon>
        <taxon>Thermodesulfovibrionia</taxon>
        <taxon>Thermodesulfovibrionales</taxon>
        <taxon>Candidatus Magnetobacteriaceae</taxon>
        <taxon>Candidatus Magnetobacterium</taxon>
    </lineage>
</organism>
<feature type="domain" description="Histidine kinase" evidence="9">
    <location>
        <begin position="604"/>
        <end position="825"/>
    </location>
</feature>
<keyword evidence="4" id="KW-0418">Kinase</keyword>
<dbReference type="PROSITE" id="PS50110">
    <property type="entry name" value="RESPONSE_REGULATORY"/>
    <property type="match status" value="1"/>
</dbReference>
<comment type="catalytic activity">
    <reaction evidence="1">
        <text>ATP + protein L-histidine = ADP + protein N-phospho-L-histidine.</text>
        <dbReference type="EC" id="2.7.13.3"/>
    </reaction>
</comment>
<dbReference type="Pfam" id="PF00672">
    <property type="entry name" value="HAMP"/>
    <property type="match status" value="1"/>
</dbReference>
<dbReference type="InterPro" id="IPR001789">
    <property type="entry name" value="Sig_transdc_resp-reg_receiver"/>
</dbReference>
<feature type="modified residue" description="Phosphohistidine" evidence="6">
    <location>
        <position position="1064"/>
    </location>
</feature>
<dbReference type="CDD" id="cd16922">
    <property type="entry name" value="HATPase_EvgS-ArcB-TorS-like"/>
    <property type="match status" value="1"/>
</dbReference>
<proteinExistence type="predicted"/>
<dbReference type="InterPro" id="IPR008207">
    <property type="entry name" value="Sig_transdc_His_kin_Hpt_dom"/>
</dbReference>
<keyword evidence="14" id="KW-1185">Reference proteome</keyword>
<dbReference type="SMART" id="SM00388">
    <property type="entry name" value="HisKA"/>
    <property type="match status" value="1"/>
</dbReference>
<sequence length="1118" mass="126020">MKKLSTKLFLYFLSFSVFLWGAVYLAISISGKAFEDSIVSTHIDIYERYVEFIDHHISDKIGFYRLYSTDTFFRQFVDESNTRFDNIDNASDYIDEKDKEWMQVPKNVITPFMADIINNPLSKSLKYQIEHLKKERGYYIYSEVFLTNKYGANVAQTGKTSDYFQADEEWWQRAKKDGFYIGAAEYDDSSETYALPIGIAITDGNGNFSGVIKLVFNLKNVIATLHEMKNNASHKQYTNWRFGLFTKDGKKIYSPENIKISEDVKKHVLQSGFVRLRSIDTRWGDSLSIYVINQDNDKDVIHLEWIFVNEHATDELFAQVGKLRMLMLLSAIVVTLFAVFFSLYLSRRISKPILLLTNSVNEFDDNNLCVDIPAIQSRDEIGQLTGAFTRMTEKLRYSIIQRDEVNKGLELKTDEIKKNYDLQNIISTLLKQSYMAISIKEFLDLALDILLSLPWLAARSIGCIFLYDETTRVLKMQASRNLNIAISESCKEVQAGRCLCGLAVSRRELIYKNHIDGEHEIIHEGITDHGHYCVPIITRDRVLGVINVNLDAGHNKDKTEEQLLLMFADTLAVIIERKRTDEKLLTAIHEAENANRAKSEFLANMSHEIRTPMNAIIGLGHLALQTNLSSKQKDYLNNIQLSAKSLLAIINDMLDLSKIEAGKLELEIIDFDIERVMDNIVTMLAARAEEKGIEIMFSADKDVPSLLIGDPLRIGQVLTNLISNAVKFTEKGEIVITVKVVAIDKEEVTLGFSVRDTGIGIASEMLPNLFQPFSQADRSTTRKYGGTGLGLSICKKLVEMMNGDICARSEYGKGSEFTFTINAGYRQPTYASNYMNAPDKETERAARRHEHNAAAREKLATINGAHLLLVEDHYINQQVALEVLSNAGFVVDIANNGLEAVRTVEMAPKKYSAVLMDIQMPEMDGIEATMRIRHGISKEELPIIAMTAHVMKAEQDKCYAAGMNDHVSKPIDIKELCDTLLRWVRPTVSDVPDVESAPPRQGETTPVYNLPGIDIAAALERIGGNKDLLKKIIVYFRDNNVNIVNDIEAAIQRLDYNSARELVHGLKGMAGNISATELFGVVKELEGLLVKEDPGGIGECLKRVDKELHTVFESASKL</sequence>
<dbReference type="Pfam" id="PF00072">
    <property type="entry name" value="Response_reg"/>
    <property type="match status" value="1"/>
</dbReference>
<evidence type="ECO:0000313" key="14">
    <source>
        <dbReference type="Proteomes" id="UP001196980"/>
    </source>
</evidence>
<dbReference type="Proteomes" id="UP001196980">
    <property type="component" value="Unassembled WGS sequence"/>
</dbReference>
<dbReference type="SMART" id="SM00304">
    <property type="entry name" value="HAMP"/>
    <property type="match status" value="1"/>
</dbReference>
<keyword evidence="4" id="KW-0808">Transferase</keyword>
<evidence type="ECO:0000256" key="6">
    <source>
        <dbReference type="PROSITE-ProRule" id="PRU00110"/>
    </source>
</evidence>
<protein>
    <recommendedName>
        <fullName evidence="2">histidine kinase</fullName>
        <ecNumber evidence="2">2.7.13.3</ecNumber>
    </recommendedName>
</protein>
<dbReference type="Pfam" id="PF02518">
    <property type="entry name" value="HATPase_c"/>
    <property type="match status" value="1"/>
</dbReference>
<dbReference type="PROSITE" id="PS50894">
    <property type="entry name" value="HPT"/>
    <property type="match status" value="1"/>
</dbReference>
<dbReference type="CDD" id="cd06225">
    <property type="entry name" value="HAMP"/>
    <property type="match status" value="1"/>
</dbReference>
<dbReference type="CDD" id="cd00082">
    <property type="entry name" value="HisKA"/>
    <property type="match status" value="1"/>
</dbReference>
<keyword evidence="5" id="KW-0902">Two-component regulatory system</keyword>
<dbReference type="Pfam" id="PF13185">
    <property type="entry name" value="GAF_2"/>
    <property type="match status" value="1"/>
</dbReference>
<name>A0ABS6S2R8_9BACT</name>
<dbReference type="EMBL" id="JABXWD010000319">
    <property type="protein sequence ID" value="MBV6342699.1"/>
    <property type="molecule type" value="Genomic_DNA"/>
</dbReference>
<evidence type="ECO:0000259" key="10">
    <source>
        <dbReference type="PROSITE" id="PS50110"/>
    </source>
</evidence>
<dbReference type="RefSeq" id="WP_218253313.1">
    <property type="nucleotide sequence ID" value="NZ_JABXWD010000319.1"/>
</dbReference>
<keyword evidence="8" id="KW-0472">Membrane</keyword>
<evidence type="ECO:0000256" key="7">
    <source>
        <dbReference type="PROSITE-ProRule" id="PRU00169"/>
    </source>
</evidence>
<evidence type="ECO:0000256" key="8">
    <source>
        <dbReference type="SAM" id="Phobius"/>
    </source>
</evidence>